<feature type="signal peptide" evidence="2">
    <location>
        <begin position="1"/>
        <end position="16"/>
    </location>
</feature>
<protein>
    <submittedName>
        <fullName evidence="3">SOBP multi-domain protein</fullName>
    </submittedName>
</protein>
<feature type="region of interest" description="Disordered" evidence="1">
    <location>
        <begin position="248"/>
        <end position="323"/>
    </location>
</feature>
<keyword evidence="2" id="KW-0732">Signal</keyword>
<feature type="compositionally biased region" description="Polar residues" evidence="1">
    <location>
        <begin position="261"/>
        <end position="279"/>
    </location>
</feature>
<feature type="compositionally biased region" description="Polar residues" evidence="1">
    <location>
        <begin position="287"/>
        <end position="303"/>
    </location>
</feature>
<feature type="compositionally biased region" description="Pro residues" evidence="1">
    <location>
        <begin position="704"/>
        <end position="715"/>
    </location>
</feature>
<organism evidence="3 4">
    <name type="scientific">Pyrenophora teres f. teres</name>
    <dbReference type="NCBI Taxonomy" id="97479"/>
    <lineage>
        <taxon>Eukaryota</taxon>
        <taxon>Fungi</taxon>
        <taxon>Dikarya</taxon>
        <taxon>Ascomycota</taxon>
        <taxon>Pezizomycotina</taxon>
        <taxon>Dothideomycetes</taxon>
        <taxon>Pleosporomycetidae</taxon>
        <taxon>Pleosporales</taxon>
        <taxon>Pleosporineae</taxon>
        <taxon>Pleosporaceae</taxon>
        <taxon>Pyrenophora</taxon>
    </lineage>
</organism>
<feature type="chain" id="PRO_5043803509" evidence="2">
    <location>
        <begin position="17"/>
        <end position="826"/>
    </location>
</feature>
<feature type="region of interest" description="Disordered" evidence="1">
    <location>
        <begin position="627"/>
        <end position="668"/>
    </location>
</feature>
<dbReference type="Proteomes" id="UP000472372">
    <property type="component" value="Chromosome 12"/>
</dbReference>
<evidence type="ECO:0000256" key="2">
    <source>
        <dbReference type="SAM" id="SignalP"/>
    </source>
</evidence>
<feature type="compositionally biased region" description="Low complexity" evidence="1">
    <location>
        <begin position="716"/>
        <end position="738"/>
    </location>
</feature>
<name>A0A6S6WL84_9PLEO</name>
<reference evidence="3" key="1">
    <citation type="submission" date="2021-02" db="EMBL/GenBank/DDBJ databases">
        <authorList>
            <person name="Syme A R."/>
            <person name="Syme A R."/>
            <person name="Moolhuijzen P."/>
        </authorList>
    </citation>
    <scope>NUCLEOTIDE SEQUENCE</scope>
    <source>
        <strain evidence="3">W1-1</strain>
    </source>
</reference>
<evidence type="ECO:0000313" key="4">
    <source>
        <dbReference type="Proteomes" id="UP000472372"/>
    </source>
</evidence>
<sequence>MRSNLWLLATLGLADAWVLSPRQTRASPAPPSTTPWRPKTNHPEFFSLRVDVPTGCSPDATTGSDNNIGDGNAADCTFVNYAIRLENGIAIATPYNQWWDPKLPIMFVDDDTKLYTVSKQPLEFYIDTAMGALRYAPVGWLPPNSISTSFYHTGNNPLGVVGPSTAFLSWPSTQGRLAAYNCTSEISSSTVRNGASHCKLYAATDSPASYHFSTTSTESQQLVKMDFPHSQLQASIAARVYLTTGVPSIYGQPTRRDGSSDGESSTRQHSLKSSSSLRNLGSLFGRSRSSAAGSTTQLASVASTDRENDDTSITTERYQEPVIFEDETEAHESVAESETRQQIHFQAAPHYQDDDRRNHQGLFGRRHRTTVGMHGQDQVECPQVSIPDGSTTFGRSTKVKATTTIDGASMYGADFDVTAALKSLEANEAKGTSEQTNPKEVSNRLYHHQRQPSLYVTLSSNDLERLTEELYDQTIADVHLSLFIFWINTSSENYDVARKYIRELSCDKGYNPNRLTNPCLRYLLTETKSARPEYVHPKHHHYHNATLTATSFHRTANLSGLKIWIHLDTETDHLCISSEPHVILDGEVSRAERAVDPLAGGRRGRLNPAVPRVDTLPPALRELKEKRSQAALRSASMATLPAASSSTRSRYPPDTPDRPLPLAPRSASSAFLPPIPSSSPIPPVPQLPPIHRSTSSGLLPIWPSSPCPRPRPLPSLPRSTSTSTALRCPSATMLSSPPASSPPAMPAPLPFGFPAPGSAVSGINDNMSALDEYDASSETELDEADEFRSRLASIYERMVVIQGPEELDAVMEELRTLRELWAPRRV</sequence>
<dbReference type="EMBL" id="HG992988">
    <property type="protein sequence ID" value="CAE7219551.1"/>
    <property type="molecule type" value="Genomic_DNA"/>
</dbReference>
<evidence type="ECO:0000256" key="1">
    <source>
        <dbReference type="SAM" id="MobiDB-lite"/>
    </source>
</evidence>
<dbReference type="AlphaFoldDB" id="A0A6S6WL84"/>
<feature type="region of interest" description="Disordered" evidence="1">
    <location>
        <begin position="704"/>
        <end position="747"/>
    </location>
</feature>
<proteinExistence type="predicted"/>
<gene>
    <name evidence="3" type="ORF">PTTW11_11186</name>
</gene>
<accession>A0A6S6WL84</accession>
<evidence type="ECO:0000313" key="3">
    <source>
        <dbReference type="EMBL" id="CAE7219551.1"/>
    </source>
</evidence>